<dbReference type="OrthoDB" id="9798929at2"/>
<accession>A0A1Y0D2H3</accession>
<dbReference type="PANTHER" id="PTHR30408:SF13">
    <property type="entry name" value="TYPE I RESTRICTION ENZYME HINDI SPECIFICITY SUBUNIT"/>
    <property type="match status" value="1"/>
</dbReference>
<sequence length="437" mass="49690">MRLTEMELGELIRVKHGFAFKSEYFSFEGEQIVLTPGNFYESGGFKSRGDKDRFYTGDYPKQYLLKKQDLIVAMTEQGAGLLGSAALIPDNDHYLHNQRLGLVEIIEPQKIDKYFLYLVFNDDLIRSQIAGSATGTKVKHTAPERIYRCKYSFPSLNNQRKIASIVSAYDDLIENNLTRIKLLEELTQITYEEWFVRMRFPDHETVNTNPETMLPEGWEKRSFHEIGDIVTGKTPSTAEAENFGFDVPFIKTPDMYNAPYVIETTQYLSKKGAETQKNKYLPKNSLIVSCIGSAGEYALVACPSQTNQQINAIKFYDSSHAFYMYCYAKHLKPLLEALGSNGATMTNVNKSKFEKIEVIFPTSNLLTSFNQLAINTFDLIFNLQQKNKLLIEARDILLPRLMTGIIDIEKVELPAVLLARIQESSQHTDEELAPADA</sequence>
<reference evidence="5 6" key="1">
    <citation type="journal article" date="2014" name="Int. J. Syst. Evol. Microbiol.">
        <title>Oceanisphaera profunda sp. nov., a marine bacterium isolated from deep-sea sediment, and emended description of the genus Oceanisphaera.</title>
        <authorList>
            <person name="Xu Z."/>
            <person name="Zhang X.Y."/>
            <person name="Su H.N."/>
            <person name="Yu Z.C."/>
            <person name="Liu C."/>
            <person name="Li H."/>
            <person name="Chen X.L."/>
            <person name="Song X.Y."/>
            <person name="Xie B.B."/>
            <person name="Qin Q.L."/>
            <person name="Zhou B.C."/>
            <person name="Shi M."/>
            <person name="Huang Y."/>
            <person name="Zhang Y.Z."/>
        </authorList>
    </citation>
    <scope>NUCLEOTIDE SEQUENCE [LARGE SCALE GENOMIC DNA]</scope>
    <source>
        <strain evidence="5 6">SM1222</strain>
    </source>
</reference>
<dbReference type="SUPFAM" id="SSF116734">
    <property type="entry name" value="DNA methylase specificity domain"/>
    <property type="match status" value="2"/>
</dbReference>
<protein>
    <recommendedName>
        <fullName evidence="4">Type I restriction modification DNA specificity domain-containing protein</fullName>
    </recommendedName>
</protein>
<dbReference type="RefSeq" id="WP_087034811.1">
    <property type="nucleotide sequence ID" value="NZ_CP021377.1"/>
</dbReference>
<dbReference type="CDD" id="cd17278">
    <property type="entry name" value="RMtype1_S_LdeBORF1052P-TRD2-CR2"/>
    <property type="match status" value="1"/>
</dbReference>
<evidence type="ECO:0000256" key="3">
    <source>
        <dbReference type="ARBA" id="ARBA00023125"/>
    </source>
</evidence>
<proteinExistence type="inferred from homology"/>
<feature type="domain" description="Type I restriction modification DNA specificity" evidence="4">
    <location>
        <begin position="5"/>
        <end position="184"/>
    </location>
</feature>
<comment type="similarity">
    <text evidence="1">Belongs to the type-I restriction system S methylase family.</text>
</comment>
<organism evidence="5 6">
    <name type="scientific">Oceanisphaera profunda</name>
    <dbReference type="NCBI Taxonomy" id="1416627"/>
    <lineage>
        <taxon>Bacteria</taxon>
        <taxon>Pseudomonadati</taxon>
        <taxon>Pseudomonadota</taxon>
        <taxon>Gammaproteobacteria</taxon>
        <taxon>Aeromonadales</taxon>
        <taxon>Aeromonadaceae</taxon>
        <taxon>Oceanisphaera</taxon>
    </lineage>
</organism>
<dbReference type="InterPro" id="IPR052021">
    <property type="entry name" value="Type-I_RS_S_subunit"/>
</dbReference>
<dbReference type="GO" id="GO:0003677">
    <property type="term" value="F:DNA binding"/>
    <property type="evidence" value="ECO:0007669"/>
    <property type="project" value="UniProtKB-KW"/>
</dbReference>
<name>A0A1Y0D2H3_9GAMM</name>
<evidence type="ECO:0000256" key="1">
    <source>
        <dbReference type="ARBA" id="ARBA00010923"/>
    </source>
</evidence>
<keyword evidence="6" id="KW-1185">Reference proteome</keyword>
<dbReference type="PANTHER" id="PTHR30408">
    <property type="entry name" value="TYPE-1 RESTRICTION ENZYME ECOKI SPECIFICITY PROTEIN"/>
    <property type="match status" value="1"/>
</dbReference>
<evidence type="ECO:0000313" key="5">
    <source>
        <dbReference type="EMBL" id="ART81723.1"/>
    </source>
</evidence>
<gene>
    <name evidence="5" type="ORF">CBP31_03020</name>
</gene>
<dbReference type="REBASE" id="202821">
    <property type="entry name" value="S.Opr1222I"/>
</dbReference>
<keyword evidence="3" id="KW-0238">DNA-binding</keyword>
<dbReference type="AlphaFoldDB" id="A0A1Y0D2H3"/>
<dbReference type="CDD" id="cd17251">
    <property type="entry name" value="RMtype1_S_HinAWORF1578P-TRD2-CR2_like"/>
    <property type="match status" value="1"/>
</dbReference>
<evidence type="ECO:0000256" key="2">
    <source>
        <dbReference type="ARBA" id="ARBA00022747"/>
    </source>
</evidence>
<dbReference type="GO" id="GO:0009307">
    <property type="term" value="P:DNA restriction-modification system"/>
    <property type="evidence" value="ECO:0007669"/>
    <property type="project" value="UniProtKB-KW"/>
</dbReference>
<keyword evidence="2" id="KW-0680">Restriction system</keyword>
<dbReference type="EMBL" id="CP021377">
    <property type="protein sequence ID" value="ART81723.1"/>
    <property type="molecule type" value="Genomic_DNA"/>
</dbReference>
<dbReference type="Pfam" id="PF01420">
    <property type="entry name" value="Methylase_S"/>
    <property type="match status" value="2"/>
</dbReference>
<dbReference type="InterPro" id="IPR000055">
    <property type="entry name" value="Restrct_endonuc_typeI_TRD"/>
</dbReference>
<evidence type="ECO:0000313" key="6">
    <source>
        <dbReference type="Proteomes" id="UP000243937"/>
    </source>
</evidence>
<dbReference type="Gene3D" id="1.10.287.1120">
    <property type="entry name" value="Bipartite methylase S protein"/>
    <property type="match status" value="1"/>
</dbReference>
<feature type="domain" description="Type I restriction modification DNA specificity" evidence="4">
    <location>
        <begin position="215"/>
        <end position="362"/>
    </location>
</feature>
<dbReference type="Proteomes" id="UP000243937">
    <property type="component" value="Chromosome"/>
</dbReference>
<evidence type="ECO:0000259" key="4">
    <source>
        <dbReference type="Pfam" id="PF01420"/>
    </source>
</evidence>
<dbReference type="KEGG" id="opf:CBP31_03020"/>
<dbReference type="Gene3D" id="3.90.220.20">
    <property type="entry name" value="DNA methylase specificity domains"/>
    <property type="match status" value="2"/>
</dbReference>
<dbReference type="InterPro" id="IPR044946">
    <property type="entry name" value="Restrct_endonuc_typeI_TRD_sf"/>
</dbReference>